<gene>
    <name evidence="1" type="ORF">TCLT_LOCUS7987</name>
</gene>
<dbReference type="EMBL" id="UYYF01004567">
    <property type="protein sequence ID" value="VDN05499.1"/>
    <property type="molecule type" value="Genomic_DNA"/>
</dbReference>
<reference evidence="1 2" key="2">
    <citation type="submission" date="2018-11" db="EMBL/GenBank/DDBJ databases">
        <authorList>
            <consortium name="Pathogen Informatics"/>
        </authorList>
    </citation>
    <scope>NUCLEOTIDE SEQUENCE [LARGE SCALE GENOMIC DNA]</scope>
</reference>
<evidence type="ECO:0000313" key="1">
    <source>
        <dbReference type="EMBL" id="VDN05499.1"/>
    </source>
</evidence>
<keyword evidence="2" id="KW-1185">Reference proteome</keyword>
<evidence type="ECO:0000313" key="2">
    <source>
        <dbReference type="Proteomes" id="UP000276776"/>
    </source>
</evidence>
<accession>A0A0N5D4T9</accession>
<name>A0A0N5D4T9_THECL</name>
<reference evidence="3" key="1">
    <citation type="submission" date="2017-02" db="UniProtKB">
        <authorList>
            <consortium name="WormBaseParasite"/>
        </authorList>
    </citation>
    <scope>IDENTIFICATION</scope>
</reference>
<sequence length="87" mass="9964">FWLRSPKKLLKISPEEHKDGLSPPLTRISSSVIRELCTALLSSDPIPRPGSAQIKLDVNAEPPWDPDPFYYLYVVLYLRILTVPKLY</sequence>
<dbReference type="OMA" id="YAAGFER"/>
<dbReference type="OrthoDB" id="5853148at2759"/>
<organism evidence="3">
    <name type="scientific">Thelazia callipaeda</name>
    <name type="common">Oriental eyeworm</name>
    <name type="synonym">Parasitic nematode</name>
    <dbReference type="NCBI Taxonomy" id="103827"/>
    <lineage>
        <taxon>Eukaryota</taxon>
        <taxon>Metazoa</taxon>
        <taxon>Ecdysozoa</taxon>
        <taxon>Nematoda</taxon>
        <taxon>Chromadorea</taxon>
        <taxon>Rhabditida</taxon>
        <taxon>Spirurina</taxon>
        <taxon>Spiruromorpha</taxon>
        <taxon>Thelazioidea</taxon>
        <taxon>Thelaziidae</taxon>
        <taxon>Thelazia</taxon>
    </lineage>
</organism>
<evidence type="ECO:0000313" key="3">
    <source>
        <dbReference type="WBParaSite" id="TCLT_0000799801-mRNA-1"/>
    </source>
</evidence>
<protein>
    <submittedName>
        <fullName evidence="3">UBC core domain-containing protein</fullName>
    </submittedName>
</protein>
<proteinExistence type="predicted"/>
<dbReference type="Proteomes" id="UP000276776">
    <property type="component" value="Unassembled WGS sequence"/>
</dbReference>
<dbReference type="WBParaSite" id="TCLT_0000799801-mRNA-1">
    <property type="protein sequence ID" value="TCLT_0000799801-mRNA-1"/>
    <property type="gene ID" value="TCLT_0000799801"/>
</dbReference>
<dbReference type="AlphaFoldDB" id="A0A0N5D4T9"/>